<evidence type="ECO:0000256" key="14">
    <source>
        <dbReference type="SAM" id="Phobius"/>
    </source>
</evidence>
<protein>
    <recommendedName>
        <fullName evidence="4">Syntaxin-18</fullName>
    </recommendedName>
</protein>
<dbReference type="FunFam" id="1.20.5.110:FF:000015">
    <property type="entry name" value="Syntaxin-18, putative"/>
    <property type="match status" value="1"/>
</dbReference>
<evidence type="ECO:0000313" key="16">
    <source>
        <dbReference type="EMBL" id="KAK2191157.1"/>
    </source>
</evidence>
<dbReference type="GO" id="GO:0031201">
    <property type="term" value="C:SNARE complex"/>
    <property type="evidence" value="ECO:0007669"/>
    <property type="project" value="TreeGrafter"/>
</dbReference>
<dbReference type="GO" id="GO:0015031">
    <property type="term" value="P:protein transport"/>
    <property type="evidence" value="ECO:0007669"/>
    <property type="project" value="UniProtKB-KW"/>
</dbReference>
<dbReference type="InterPro" id="IPR019529">
    <property type="entry name" value="Syntaxin-18_N"/>
</dbReference>
<keyword evidence="12 14" id="KW-0472">Membrane</keyword>
<keyword evidence="7" id="KW-0256">Endoplasmic reticulum</keyword>
<evidence type="ECO:0000256" key="11">
    <source>
        <dbReference type="ARBA" id="ARBA00023054"/>
    </source>
</evidence>
<dbReference type="PANTHER" id="PTHR15959:SF0">
    <property type="entry name" value="SYNTAXIN-18"/>
    <property type="match status" value="1"/>
</dbReference>
<dbReference type="Gene3D" id="1.20.5.110">
    <property type="match status" value="1"/>
</dbReference>
<dbReference type="GO" id="GO:0006890">
    <property type="term" value="P:retrograde vesicle-mediated transport, Golgi to endoplasmic reticulum"/>
    <property type="evidence" value="ECO:0007669"/>
    <property type="project" value="TreeGrafter"/>
</dbReference>
<name>A0AAD9UJ49_RIDPI</name>
<keyword evidence="9" id="KW-0653">Protein transport</keyword>
<evidence type="ECO:0000256" key="6">
    <source>
        <dbReference type="ARBA" id="ARBA00022692"/>
    </source>
</evidence>
<evidence type="ECO:0000256" key="2">
    <source>
        <dbReference type="ARBA" id="ARBA00004389"/>
    </source>
</evidence>
<evidence type="ECO:0000256" key="10">
    <source>
        <dbReference type="ARBA" id="ARBA00022989"/>
    </source>
</evidence>
<accession>A0AAD9UJ49</accession>
<feature type="domain" description="SNARE-complex protein Syntaxin-18 N-terminal" evidence="15">
    <location>
        <begin position="3"/>
        <end position="94"/>
    </location>
</feature>
<dbReference type="GO" id="GO:0005789">
    <property type="term" value="C:endoplasmic reticulum membrane"/>
    <property type="evidence" value="ECO:0007669"/>
    <property type="project" value="UniProtKB-SubCell"/>
</dbReference>
<evidence type="ECO:0000259" key="15">
    <source>
        <dbReference type="Pfam" id="PF10496"/>
    </source>
</evidence>
<comment type="subcellular location">
    <subcellularLocation>
        <location evidence="13">Endomembrane system</location>
        <topology evidence="13">Single-pass type IV membrane protein</topology>
    </subcellularLocation>
    <subcellularLocation>
        <location evidence="2">Endoplasmic reticulum membrane</location>
        <topology evidence="2">Single-pass membrane protein</topology>
    </subcellularLocation>
</comment>
<keyword evidence="6 14" id="KW-0812">Transmembrane</keyword>
<keyword evidence="8" id="KW-0931">ER-Golgi transport</keyword>
<dbReference type="AlphaFoldDB" id="A0AAD9UJ49"/>
<proteinExistence type="inferred from homology"/>
<gene>
    <name evidence="16" type="ORF">NP493_58g04025</name>
</gene>
<reference evidence="16" key="1">
    <citation type="journal article" date="2023" name="Mol. Biol. Evol.">
        <title>Third-Generation Sequencing Reveals the Adaptive Role of the Epigenome in Three Deep-Sea Polychaetes.</title>
        <authorList>
            <person name="Perez M."/>
            <person name="Aroh O."/>
            <person name="Sun Y."/>
            <person name="Lan Y."/>
            <person name="Juniper S.K."/>
            <person name="Young C.R."/>
            <person name="Angers B."/>
            <person name="Qian P.Y."/>
        </authorList>
    </citation>
    <scope>NUCLEOTIDE SEQUENCE</scope>
    <source>
        <strain evidence="16">R07B-5</strain>
    </source>
</reference>
<evidence type="ECO:0000256" key="8">
    <source>
        <dbReference type="ARBA" id="ARBA00022892"/>
    </source>
</evidence>
<sequence>MADITPLFKATVKAIKARLKAQGEVTAPDKSILGTSKQKSEFSVKAKNVVCAKFVNTITQMRGFLLENRKAYIDVTSYLGSEGSKMTDSERDQIDTEAESFMKTCSEAIKLFKQESVCQIYSEQRAIRVKRVVDRKRLARLEPEKKREVTVRLFPSSNTLSRKVKRHLKIQRNQKCRDNESGVVAQVRKQVEGKVVEIARLQEIIADKVLEQEPEIDRIAHVVVGTTENIKEGNEEIREAMKNNASFRVWILFFLIVCSFTLLFLDWYNP</sequence>
<dbReference type="PANTHER" id="PTHR15959">
    <property type="entry name" value="SYNTAXIN-18"/>
    <property type="match status" value="1"/>
</dbReference>
<feature type="transmembrane region" description="Helical" evidence="14">
    <location>
        <begin position="247"/>
        <end position="268"/>
    </location>
</feature>
<evidence type="ECO:0000256" key="4">
    <source>
        <dbReference type="ARBA" id="ARBA00019409"/>
    </source>
</evidence>
<dbReference type="EMBL" id="JAODUO010000058">
    <property type="protein sequence ID" value="KAK2191157.1"/>
    <property type="molecule type" value="Genomic_DNA"/>
</dbReference>
<keyword evidence="11" id="KW-0175">Coiled coil</keyword>
<evidence type="ECO:0000256" key="9">
    <source>
        <dbReference type="ARBA" id="ARBA00022927"/>
    </source>
</evidence>
<comment type="similarity">
    <text evidence="3">Belongs to the syntaxin family.</text>
</comment>
<evidence type="ECO:0000256" key="7">
    <source>
        <dbReference type="ARBA" id="ARBA00022824"/>
    </source>
</evidence>
<dbReference type="Pfam" id="PF10496">
    <property type="entry name" value="Syntaxin-18_N"/>
    <property type="match status" value="1"/>
</dbReference>
<evidence type="ECO:0000256" key="13">
    <source>
        <dbReference type="ARBA" id="ARBA00046280"/>
    </source>
</evidence>
<keyword evidence="5" id="KW-0813">Transport</keyword>
<organism evidence="16 17">
    <name type="scientific">Ridgeia piscesae</name>
    <name type="common">Tubeworm</name>
    <dbReference type="NCBI Taxonomy" id="27915"/>
    <lineage>
        <taxon>Eukaryota</taxon>
        <taxon>Metazoa</taxon>
        <taxon>Spiralia</taxon>
        <taxon>Lophotrochozoa</taxon>
        <taxon>Annelida</taxon>
        <taxon>Polychaeta</taxon>
        <taxon>Sedentaria</taxon>
        <taxon>Canalipalpata</taxon>
        <taxon>Sabellida</taxon>
        <taxon>Siboglinidae</taxon>
        <taxon>Ridgeia</taxon>
    </lineage>
</organism>
<evidence type="ECO:0000256" key="1">
    <source>
        <dbReference type="ARBA" id="ARBA00003746"/>
    </source>
</evidence>
<comment type="caution">
    <text evidence="16">The sequence shown here is derived from an EMBL/GenBank/DDBJ whole genome shotgun (WGS) entry which is preliminary data.</text>
</comment>
<keyword evidence="10 14" id="KW-1133">Transmembrane helix</keyword>
<evidence type="ECO:0000256" key="5">
    <source>
        <dbReference type="ARBA" id="ARBA00022448"/>
    </source>
</evidence>
<dbReference type="SUPFAM" id="SSF58038">
    <property type="entry name" value="SNARE fusion complex"/>
    <property type="match status" value="1"/>
</dbReference>
<keyword evidence="17" id="KW-1185">Reference proteome</keyword>
<evidence type="ECO:0000256" key="12">
    <source>
        <dbReference type="ARBA" id="ARBA00023136"/>
    </source>
</evidence>
<evidence type="ECO:0000256" key="3">
    <source>
        <dbReference type="ARBA" id="ARBA00009063"/>
    </source>
</evidence>
<evidence type="ECO:0000313" key="17">
    <source>
        <dbReference type="Proteomes" id="UP001209878"/>
    </source>
</evidence>
<comment type="function">
    <text evidence="1">Syntaxin that may be involved in targeting and fusion of Golgi-derived retrograde transport vesicles with the ER.</text>
</comment>
<dbReference type="Proteomes" id="UP001209878">
    <property type="component" value="Unassembled WGS sequence"/>
</dbReference>